<sequence length="177" mass="20714">MGIKEREDSFQAHSTTKPTHHSFVSIMAKTTHVDFTVCTEWMWYDGNYIPNKLVFASTYDSSETFVVSLTDESLNAFTYYDVIKNLNTWPLNTFQREEVQGKEYRVPLNEFEDFIVDEFYETKLKEPHGWDVTIGTDDMATFIYLEPLLHDKIKYLGKQINATEGAIRLATNQSRWQ</sequence>
<dbReference type="OrthoDB" id="6453915at2759"/>
<evidence type="ECO:0000313" key="2">
    <source>
        <dbReference type="Proteomes" id="UP000499080"/>
    </source>
</evidence>
<gene>
    <name evidence="1" type="ORF">AVEN_64850_1</name>
</gene>
<name>A0A4Y2GJX2_ARAVE</name>
<comment type="caution">
    <text evidence="1">The sequence shown here is derived from an EMBL/GenBank/DDBJ whole genome shotgun (WGS) entry which is preliminary data.</text>
</comment>
<dbReference type="AlphaFoldDB" id="A0A4Y2GJX2"/>
<accession>A0A4Y2GJX2</accession>
<proteinExistence type="predicted"/>
<dbReference type="EMBL" id="BGPR01001437">
    <property type="protein sequence ID" value="GBM53930.1"/>
    <property type="molecule type" value="Genomic_DNA"/>
</dbReference>
<reference evidence="1 2" key="1">
    <citation type="journal article" date="2019" name="Sci. Rep.">
        <title>Orb-weaving spider Araneus ventricosus genome elucidates the spidroin gene catalogue.</title>
        <authorList>
            <person name="Kono N."/>
            <person name="Nakamura H."/>
            <person name="Ohtoshi R."/>
            <person name="Moran D.A.P."/>
            <person name="Shinohara A."/>
            <person name="Yoshida Y."/>
            <person name="Fujiwara M."/>
            <person name="Mori M."/>
            <person name="Tomita M."/>
            <person name="Arakawa K."/>
        </authorList>
    </citation>
    <scope>NUCLEOTIDE SEQUENCE [LARGE SCALE GENOMIC DNA]</scope>
</reference>
<protein>
    <submittedName>
        <fullName evidence="1">Uncharacterized protein</fullName>
    </submittedName>
</protein>
<organism evidence="1 2">
    <name type="scientific">Araneus ventricosus</name>
    <name type="common">Orbweaver spider</name>
    <name type="synonym">Epeira ventricosa</name>
    <dbReference type="NCBI Taxonomy" id="182803"/>
    <lineage>
        <taxon>Eukaryota</taxon>
        <taxon>Metazoa</taxon>
        <taxon>Ecdysozoa</taxon>
        <taxon>Arthropoda</taxon>
        <taxon>Chelicerata</taxon>
        <taxon>Arachnida</taxon>
        <taxon>Araneae</taxon>
        <taxon>Araneomorphae</taxon>
        <taxon>Entelegynae</taxon>
        <taxon>Araneoidea</taxon>
        <taxon>Araneidae</taxon>
        <taxon>Araneus</taxon>
    </lineage>
</organism>
<keyword evidence="2" id="KW-1185">Reference proteome</keyword>
<evidence type="ECO:0000313" key="1">
    <source>
        <dbReference type="EMBL" id="GBM53930.1"/>
    </source>
</evidence>
<dbReference type="Proteomes" id="UP000499080">
    <property type="component" value="Unassembled WGS sequence"/>
</dbReference>